<dbReference type="Proteomes" id="UP000592780">
    <property type="component" value="Unassembled WGS sequence"/>
</dbReference>
<keyword evidence="2" id="KW-0226">DNA condensation</keyword>
<dbReference type="EMBL" id="JACHDD010000024">
    <property type="protein sequence ID" value="MBB5429332.1"/>
    <property type="molecule type" value="Genomic_DNA"/>
</dbReference>
<dbReference type="InterPro" id="IPR020816">
    <property type="entry name" value="Histone-like_DNA-bd_CS"/>
</dbReference>
<evidence type="ECO:0000256" key="2">
    <source>
        <dbReference type="ARBA" id="ARBA00023067"/>
    </source>
</evidence>
<protein>
    <submittedName>
        <fullName evidence="5">Nucleoid DNA-binding protein</fullName>
    </submittedName>
</protein>
<dbReference type="GO" id="GO:0030527">
    <property type="term" value="F:structural constituent of chromatin"/>
    <property type="evidence" value="ECO:0007669"/>
    <property type="project" value="InterPro"/>
</dbReference>
<proteinExistence type="inferred from homology"/>
<evidence type="ECO:0000256" key="1">
    <source>
        <dbReference type="ARBA" id="ARBA00010529"/>
    </source>
</evidence>
<gene>
    <name evidence="5" type="ORF">HDG40_007529</name>
</gene>
<dbReference type="AlphaFoldDB" id="A0A6I1Q8A6"/>
<dbReference type="PROSITE" id="PS00045">
    <property type="entry name" value="HISTONE_LIKE"/>
    <property type="match status" value="1"/>
</dbReference>
<evidence type="ECO:0000313" key="5">
    <source>
        <dbReference type="EMBL" id="MBB5429332.1"/>
    </source>
</evidence>
<dbReference type="Gene3D" id="4.10.520.10">
    <property type="entry name" value="IHF-like DNA-binding proteins"/>
    <property type="match status" value="1"/>
</dbReference>
<evidence type="ECO:0000256" key="4">
    <source>
        <dbReference type="RuleBase" id="RU003939"/>
    </source>
</evidence>
<dbReference type="OrthoDB" id="9799835at2"/>
<accession>A0A6I1Q8A6</accession>
<name>A0A6I1Q8A6_PARAM</name>
<comment type="similarity">
    <text evidence="1 4">Belongs to the bacterial histone-like protein family.</text>
</comment>
<dbReference type="GO" id="GO:0003677">
    <property type="term" value="F:DNA binding"/>
    <property type="evidence" value="ECO:0007669"/>
    <property type="project" value="UniProtKB-KW"/>
</dbReference>
<dbReference type="SUPFAM" id="SSF47729">
    <property type="entry name" value="IHF-like DNA-binding proteins"/>
    <property type="match status" value="1"/>
</dbReference>
<dbReference type="GO" id="GO:0030261">
    <property type="term" value="P:chromosome condensation"/>
    <property type="evidence" value="ECO:0007669"/>
    <property type="project" value="UniProtKB-KW"/>
</dbReference>
<dbReference type="CDD" id="cd13831">
    <property type="entry name" value="HU"/>
    <property type="match status" value="1"/>
</dbReference>
<dbReference type="PRINTS" id="PR01727">
    <property type="entry name" value="DNABINDINGHU"/>
</dbReference>
<organism evidence="5 6">
    <name type="scientific">Paraburkholderia atlantica</name>
    <dbReference type="NCBI Taxonomy" id="2654982"/>
    <lineage>
        <taxon>Bacteria</taxon>
        <taxon>Pseudomonadati</taxon>
        <taxon>Pseudomonadota</taxon>
        <taxon>Betaproteobacteria</taxon>
        <taxon>Burkholderiales</taxon>
        <taxon>Burkholderiaceae</taxon>
        <taxon>Paraburkholderia</taxon>
    </lineage>
</organism>
<comment type="caution">
    <text evidence="5">The sequence shown here is derived from an EMBL/GenBank/DDBJ whole genome shotgun (WGS) entry which is preliminary data.</text>
</comment>
<evidence type="ECO:0000313" key="6">
    <source>
        <dbReference type="Proteomes" id="UP000592780"/>
    </source>
</evidence>
<dbReference type="GO" id="GO:0005829">
    <property type="term" value="C:cytosol"/>
    <property type="evidence" value="ECO:0007669"/>
    <property type="project" value="TreeGrafter"/>
</dbReference>
<keyword evidence="3 5" id="KW-0238">DNA-binding</keyword>
<dbReference type="SMART" id="SM00411">
    <property type="entry name" value="BHL"/>
    <property type="match status" value="1"/>
</dbReference>
<reference evidence="5 6" key="1">
    <citation type="submission" date="2020-08" db="EMBL/GenBank/DDBJ databases">
        <title>Genomic Encyclopedia of Type Strains, Phase IV (KMG-V): Genome sequencing to study the core and pangenomes of soil and plant-associated prokaryotes.</title>
        <authorList>
            <person name="Whitman W."/>
        </authorList>
    </citation>
    <scope>NUCLEOTIDE SEQUENCE [LARGE SCALE GENOMIC DNA]</scope>
    <source>
        <strain evidence="5 6">JPY158</strain>
    </source>
</reference>
<evidence type="ECO:0000256" key="3">
    <source>
        <dbReference type="ARBA" id="ARBA00023125"/>
    </source>
</evidence>
<dbReference type="InterPro" id="IPR010992">
    <property type="entry name" value="IHF-like_DNA-bd_dom_sf"/>
</dbReference>
<dbReference type="PANTHER" id="PTHR33175:SF3">
    <property type="entry name" value="DNA-BINDING PROTEIN HU-BETA"/>
    <property type="match status" value="1"/>
</dbReference>
<keyword evidence="6" id="KW-1185">Reference proteome</keyword>
<dbReference type="InterPro" id="IPR000119">
    <property type="entry name" value="Hist_DNA-bd"/>
</dbReference>
<sequence length="131" mass="13152">MNKQELIDAVAASTGDTKAATGAAIDAILNAVPQAVTAGDAVQLIGFGAFSIGERAARVGRNPSTGEELQIAAAKTVKFTAGKADAVNANCFSHLAPDRSSTQAYQALAASATELAIRSAAGCAPFLRGCD</sequence>
<dbReference type="Pfam" id="PF00216">
    <property type="entry name" value="Bac_DNA_binding"/>
    <property type="match status" value="1"/>
</dbReference>
<dbReference type="PANTHER" id="PTHR33175">
    <property type="entry name" value="DNA-BINDING PROTEIN HU"/>
    <property type="match status" value="1"/>
</dbReference>